<gene>
    <name evidence="4" type="ORF">HNQ52_000648</name>
</gene>
<keyword evidence="2" id="KW-0472">Membrane</keyword>
<dbReference type="GO" id="GO:0016989">
    <property type="term" value="F:sigma factor antagonist activity"/>
    <property type="evidence" value="ECO:0007669"/>
    <property type="project" value="InterPro"/>
</dbReference>
<dbReference type="RefSeq" id="WP_183959642.1">
    <property type="nucleotide sequence ID" value="NZ_JACHHP010000001.1"/>
</dbReference>
<reference evidence="4 5" key="1">
    <citation type="submission" date="2020-08" db="EMBL/GenBank/DDBJ databases">
        <title>Genomic Encyclopedia of Type Strains, Phase IV (KMG-IV): sequencing the most valuable type-strain genomes for metagenomic binning, comparative biology and taxonomic classification.</title>
        <authorList>
            <person name="Goeker M."/>
        </authorList>
    </citation>
    <scope>NUCLEOTIDE SEQUENCE [LARGE SCALE GENOMIC DNA]</scope>
    <source>
        <strain evidence="4 5">DSM 24163</strain>
    </source>
</reference>
<evidence type="ECO:0000313" key="4">
    <source>
        <dbReference type="EMBL" id="MBB5207132.1"/>
    </source>
</evidence>
<dbReference type="Gene3D" id="1.10.10.880">
    <property type="entry name" value="Anti sigma-E protein RseA, N-terminal domain"/>
    <property type="match status" value="1"/>
</dbReference>
<dbReference type="InterPro" id="IPR036147">
    <property type="entry name" value="Anti-sigma_E_RseA_N_sf"/>
</dbReference>
<evidence type="ECO:0000313" key="5">
    <source>
        <dbReference type="Proteomes" id="UP000521199"/>
    </source>
</evidence>
<accession>A0A7W8D442</accession>
<evidence type="ECO:0000256" key="2">
    <source>
        <dbReference type="SAM" id="Phobius"/>
    </source>
</evidence>
<feature type="region of interest" description="Disordered" evidence="1">
    <location>
        <begin position="196"/>
        <end position="216"/>
    </location>
</feature>
<keyword evidence="5" id="KW-1185">Reference proteome</keyword>
<dbReference type="EMBL" id="JACHHP010000001">
    <property type="protein sequence ID" value="MBB5207132.1"/>
    <property type="molecule type" value="Genomic_DNA"/>
</dbReference>
<name>A0A7W8D442_9GAMM</name>
<dbReference type="Pfam" id="PF03872">
    <property type="entry name" value="RseA_N"/>
    <property type="match status" value="1"/>
</dbReference>
<dbReference type="AlphaFoldDB" id="A0A7W8D442"/>
<dbReference type="InterPro" id="IPR052383">
    <property type="entry name" value="Anti-sigma-E_RseA-like"/>
</dbReference>
<sequence>MTTPHDAREQLSALMDGELDKDSVRFLLRRCDGDSALSGCWQRWHVAGELMRGDRAVPVRVDLVGAVSLALAQEARPAAGGMGRTVLRWGGGFAVAASVALAALIVVRPTAAPESTLTAGTAATPRAVPTTPASAVAVATVAPSALREQDLRPPYRLDAQTVSNSGMPHRYLGFDPRIESYLRRENGLRLQPQAVRLPPPMPLRAPAPARELDTVD</sequence>
<dbReference type="Proteomes" id="UP000521199">
    <property type="component" value="Unassembled WGS sequence"/>
</dbReference>
<organism evidence="4 5">
    <name type="scientific">Chiayiivirga flava</name>
    <dbReference type="NCBI Taxonomy" id="659595"/>
    <lineage>
        <taxon>Bacteria</taxon>
        <taxon>Pseudomonadati</taxon>
        <taxon>Pseudomonadota</taxon>
        <taxon>Gammaproteobacteria</taxon>
        <taxon>Lysobacterales</taxon>
        <taxon>Lysobacteraceae</taxon>
        <taxon>Chiayiivirga</taxon>
    </lineage>
</organism>
<proteinExistence type="predicted"/>
<evidence type="ECO:0000256" key="1">
    <source>
        <dbReference type="SAM" id="MobiDB-lite"/>
    </source>
</evidence>
<keyword evidence="2" id="KW-1133">Transmembrane helix</keyword>
<dbReference type="PANTHER" id="PTHR38104:SF1">
    <property type="entry name" value="ANTI-SIGMA-E FACTOR RSEA"/>
    <property type="match status" value="1"/>
</dbReference>
<comment type="caution">
    <text evidence="4">The sequence shown here is derived from an EMBL/GenBank/DDBJ whole genome shotgun (WGS) entry which is preliminary data.</text>
</comment>
<protein>
    <submittedName>
        <fullName evidence="4">Sigma-E factor negative regulatory protein RseA</fullName>
    </submittedName>
</protein>
<keyword evidence="2" id="KW-0812">Transmembrane</keyword>
<feature type="domain" description="Anti sigma-E protein RseA N-terminal" evidence="3">
    <location>
        <begin position="8"/>
        <end position="75"/>
    </location>
</feature>
<dbReference type="InterPro" id="IPR005572">
    <property type="entry name" value="Anti-sigma_E_RseA_N"/>
</dbReference>
<feature type="transmembrane region" description="Helical" evidence="2">
    <location>
        <begin position="86"/>
        <end position="107"/>
    </location>
</feature>
<dbReference type="CDD" id="cd16328">
    <property type="entry name" value="RseA_N"/>
    <property type="match status" value="1"/>
</dbReference>
<dbReference type="SUPFAM" id="SSF89069">
    <property type="entry name" value="N-terminal, cytoplasmic domain of anti-sigmaE factor RseA"/>
    <property type="match status" value="1"/>
</dbReference>
<evidence type="ECO:0000259" key="3">
    <source>
        <dbReference type="Pfam" id="PF03872"/>
    </source>
</evidence>
<dbReference type="PANTHER" id="PTHR38104">
    <property type="match status" value="1"/>
</dbReference>